<proteinExistence type="predicted"/>
<protein>
    <submittedName>
        <fullName evidence="1">Uncharacterized protein</fullName>
    </submittedName>
</protein>
<evidence type="ECO:0000313" key="1">
    <source>
        <dbReference type="EMBL" id="JAH84746.1"/>
    </source>
</evidence>
<name>A0A0E9W385_ANGAN</name>
<sequence>MSDHMNSVDGDAGFHWHSSPHPALHPSSVLGDLHPESARTSGGDTFLLAFLFFVL</sequence>
<dbReference type="EMBL" id="GBXM01023831">
    <property type="protein sequence ID" value="JAH84746.1"/>
    <property type="molecule type" value="Transcribed_RNA"/>
</dbReference>
<reference evidence="1" key="2">
    <citation type="journal article" date="2015" name="Fish Shellfish Immunol.">
        <title>Early steps in the European eel (Anguilla anguilla)-Vibrio vulnificus interaction in the gills: Role of the RtxA13 toxin.</title>
        <authorList>
            <person name="Callol A."/>
            <person name="Pajuelo D."/>
            <person name="Ebbesson L."/>
            <person name="Teles M."/>
            <person name="MacKenzie S."/>
            <person name="Amaro C."/>
        </authorList>
    </citation>
    <scope>NUCLEOTIDE SEQUENCE</scope>
</reference>
<reference evidence="1" key="1">
    <citation type="submission" date="2014-11" db="EMBL/GenBank/DDBJ databases">
        <authorList>
            <person name="Amaro Gonzalez C."/>
        </authorList>
    </citation>
    <scope>NUCLEOTIDE SEQUENCE</scope>
</reference>
<accession>A0A0E9W385</accession>
<organism evidence="1">
    <name type="scientific">Anguilla anguilla</name>
    <name type="common">European freshwater eel</name>
    <name type="synonym">Muraena anguilla</name>
    <dbReference type="NCBI Taxonomy" id="7936"/>
    <lineage>
        <taxon>Eukaryota</taxon>
        <taxon>Metazoa</taxon>
        <taxon>Chordata</taxon>
        <taxon>Craniata</taxon>
        <taxon>Vertebrata</taxon>
        <taxon>Euteleostomi</taxon>
        <taxon>Actinopterygii</taxon>
        <taxon>Neopterygii</taxon>
        <taxon>Teleostei</taxon>
        <taxon>Anguilliformes</taxon>
        <taxon>Anguillidae</taxon>
        <taxon>Anguilla</taxon>
    </lineage>
</organism>
<dbReference type="AlphaFoldDB" id="A0A0E9W385"/>